<feature type="transmembrane region" description="Helical" evidence="14">
    <location>
        <begin position="55"/>
        <end position="79"/>
    </location>
</feature>
<comment type="function">
    <text evidence="14">Key component of the F(0) channel; it plays a direct role in translocation across the membrane. A homomeric c-ring of between 10-14 subunits forms the central stalk rotor element with the F(1) delta and epsilon subunits.</text>
</comment>
<dbReference type="GO" id="GO:0046933">
    <property type="term" value="F:proton-transporting ATP synthase activity, rotational mechanism"/>
    <property type="evidence" value="ECO:0007669"/>
    <property type="project" value="UniProtKB-UniRule"/>
</dbReference>
<keyword evidence="12 14" id="KW-0066">ATP synthesis</keyword>
<dbReference type="PANTHER" id="PTHR10031:SF0">
    <property type="entry name" value="ATPASE PROTEIN 9"/>
    <property type="match status" value="1"/>
</dbReference>
<dbReference type="NCBIfam" id="TIGR01260">
    <property type="entry name" value="ATP_synt_c"/>
    <property type="match status" value="1"/>
</dbReference>
<evidence type="ECO:0000256" key="2">
    <source>
        <dbReference type="ARBA" id="ARBA00006704"/>
    </source>
</evidence>
<evidence type="ECO:0000256" key="7">
    <source>
        <dbReference type="ARBA" id="ARBA00022781"/>
    </source>
</evidence>
<keyword evidence="16" id="KW-0378">Hydrolase</keyword>
<reference evidence="16 17" key="1">
    <citation type="submission" date="2017-09" db="EMBL/GenBank/DDBJ databases">
        <title>Depth-based differentiation of microbial function through sediment-hosted aquifers and enrichment of novel symbionts in the deep terrestrial subsurface.</title>
        <authorList>
            <person name="Probst A.J."/>
            <person name="Ladd B."/>
            <person name="Jarett J.K."/>
            <person name="Geller-Mcgrath D.E."/>
            <person name="Sieber C.M."/>
            <person name="Emerson J.B."/>
            <person name="Anantharaman K."/>
            <person name="Thomas B.C."/>
            <person name="Malmstrom R."/>
            <person name="Stieglmeier M."/>
            <person name="Klingl A."/>
            <person name="Woyke T."/>
            <person name="Ryan C.M."/>
            <person name="Banfield J.F."/>
        </authorList>
    </citation>
    <scope>NUCLEOTIDE SEQUENCE [LARGE SCALE GENOMIC DNA]</scope>
    <source>
        <strain evidence="16">CG17_big_fil_post_rev_8_21_14_2_50_48_46</strain>
    </source>
</reference>
<evidence type="ECO:0000256" key="10">
    <source>
        <dbReference type="ARBA" id="ARBA00023121"/>
    </source>
</evidence>
<dbReference type="InterPro" id="IPR005953">
    <property type="entry name" value="ATP_synth_csu_bac/chlpt"/>
</dbReference>
<keyword evidence="9 14" id="KW-0406">Ion transport</keyword>
<evidence type="ECO:0000256" key="5">
    <source>
        <dbReference type="ARBA" id="ARBA00022547"/>
    </source>
</evidence>
<dbReference type="InterPro" id="IPR000454">
    <property type="entry name" value="ATP_synth_F0_csu"/>
</dbReference>
<dbReference type="GO" id="GO:0045259">
    <property type="term" value="C:proton-transporting ATP synthase complex"/>
    <property type="evidence" value="ECO:0007669"/>
    <property type="project" value="UniProtKB-KW"/>
</dbReference>
<dbReference type="PANTHER" id="PTHR10031">
    <property type="entry name" value="ATP SYNTHASE LIPID-BINDING PROTEIN, MITOCHONDRIAL"/>
    <property type="match status" value="1"/>
</dbReference>
<evidence type="ECO:0000256" key="4">
    <source>
        <dbReference type="ARBA" id="ARBA00022475"/>
    </source>
</evidence>
<name>A0A2M7G2E2_9BACT</name>
<keyword evidence="8 14" id="KW-1133">Transmembrane helix</keyword>
<dbReference type="InterPro" id="IPR035921">
    <property type="entry name" value="F/V-ATP_Csub_sf"/>
</dbReference>
<dbReference type="Proteomes" id="UP000231019">
    <property type="component" value="Unassembled WGS sequence"/>
</dbReference>
<keyword evidence="4 14" id="KW-1003">Cell membrane</keyword>
<comment type="function">
    <text evidence="13 14">F(1)F(0) ATP synthase produces ATP from ADP in the presence of a proton or sodium gradient. F-type ATPases consist of two structural domains, F(1) containing the extramembraneous catalytic core and F(0) containing the membrane proton channel, linked together by a central stalk and a peripheral stalk. During catalysis, ATP synthesis in the catalytic domain of F(1) is coupled via a rotary mechanism of the central stalk subunits to proton translocation.</text>
</comment>
<evidence type="ECO:0000313" key="17">
    <source>
        <dbReference type="Proteomes" id="UP000231019"/>
    </source>
</evidence>
<comment type="subcellular location">
    <subcellularLocation>
        <location evidence="1 14">Cell membrane</location>
        <topology evidence="1 14">Multi-pass membrane protein</topology>
    </subcellularLocation>
</comment>
<dbReference type="GO" id="GO:0008289">
    <property type="term" value="F:lipid binding"/>
    <property type="evidence" value="ECO:0007669"/>
    <property type="project" value="UniProtKB-KW"/>
</dbReference>
<dbReference type="PROSITE" id="PS00605">
    <property type="entry name" value="ATPASE_C"/>
    <property type="match status" value="1"/>
</dbReference>
<proteinExistence type="inferred from homology"/>
<evidence type="ECO:0000256" key="3">
    <source>
        <dbReference type="ARBA" id="ARBA00022448"/>
    </source>
</evidence>
<organism evidence="16 17">
    <name type="scientific">bacterium (Candidatus Blackallbacteria) CG17_big_fil_post_rev_8_21_14_2_50_48_46</name>
    <dbReference type="NCBI Taxonomy" id="2014261"/>
    <lineage>
        <taxon>Bacteria</taxon>
        <taxon>Candidatus Blackallbacteria</taxon>
    </lineage>
</organism>
<dbReference type="HAMAP" id="MF_01396">
    <property type="entry name" value="ATP_synth_c_bact"/>
    <property type="match status" value="1"/>
</dbReference>
<dbReference type="FunFam" id="1.20.20.10:FF:000002">
    <property type="entry name" value="ATP synthase subunit c"/>
    <property type="match status" value="1"/>
</dbReference>
<evidence type="ECO:0000256" key="1">
    <source>
        <dbReference type="ARBA" id="ARBA00004651"/>
    </source>
</evidence>
<evidence type="ECO:0000256" key="6">
    <source>
        <dbReference type="ARBA" id="ARBA00022692"/>
    </source>
</evidence>
<feature type="site" description="Reversibly protonated during proton transport" evidence="14">
    <location>
        <position position="63"/>
    </location>
</feature>
<keyword evidence="10 14" id="KW-0446">Lipid-binding</keyword>
<sequence>MAADPSILSSSVLAAGAAVGLAGIGAGIGMGISTSKAFEGMARQPDAEPQIARNMILAMAFMEAIAIYGLVVALILLFANPFK</sequence>
<comment type="caution">
    <text evidence="16">The sequence shown here is derived from an EMBL/GenBank/DDBJ whole genome shotgun (WGS) entry which is preliminary data.</text>
</comment>
<keyword evidence="7 14" id="KW-0375">Hydrogen ion transport</keyword>
<keyword evidence="11 14" id="KW-0472">Membrane</keyword>
<dbReference type="InterPro" id="IPR038662">
    <property type="entry name" value="ATP_synth_F0_csu_sf"/>
</dbReference>
<dbReference type="GO" id="GO:0005886">
    <property type="term" value="C:plasma membrane"/>
    <property type="evidence" value="ECO:0007669"/>
    <property type="project" value="UniProtKB-SubCell"/>
</dbReference>
<evidence type="ECO:0000256" key="12">
    <source>
        <dbReference type="ARBA" id="ARBA00023310"/>
    </source>
</evidence>
<feature type="transmembrane region" description="Helical" evidence="14">
    <location>
        <begin position="12"/>
        <end position="34"/>
    </location>
</feature>
<evidence type="ECO:0000256" key="9">
    <source>
        <dbReference type="ARBA" id="ARBA00023065"/>
    </source>
</evidence>
<keyword evidence="5 14" id="KW-0138">CF(0)</keyword>
<dbReference type="InterPro" id="IPR020537">
    <property type="entry name" value="ATP_synth_F0_csu_DDCD_BS"/>
</dbReference>
<dbReference type="SUPFAM" id="SSF81333">
    <property type="entry name" value="F1F0 ATP synthase subunit C"/>
    <property type="match status" value="1"/>
</dbReference>
<evidence type="ECO:0000256" key="11">
    <source>
        <dbReference type="ARBA" id="ARBA00023136"/>
    </source>
</evidence>
<dbReference type="InterPro" id="IPR002379">
    <property type="entry name" value="ATPase_proteolipid_c-like_dom"/>
</dbReference>
<dbReference type="NCBIfam" id="NF005363">
    <property type="entry name" value="PRK06876.1"/>
    <property type="match status" value="1"/>
</dbReference>
<evidence type="ECO:0000313" key="16">
    <source>
        <dbReference type="EMBL" id="PIW15964.1"/>
    </source>
</evidence>
<keyword evidence="3 14" id="KW-0813">Transport</keyword>
<evidence type="ECO:0000256" key="14">
    <source>
        <dbReference type="HAMAP-Rule" id="MF_01396"/>
    </source>
</evidence>
<dbReference type="CDD" id="cd18121">
    <property type="entry name" value="ATP-synt_Fo_c"/>
    <property type="match status" value="1"/>
</dbReference>
<protein>
    <recommendedName>
        <fullName evidence="14">ATP synthase subunit c</fullName>
    </recommendedName>
    <alternativeName>
        <fullName evidence="14">ATP synthase F(0) sector subunit c</fullName>
    </alternativeName>
    <alternativeName>
        <fullName evidence="14">F-type ATPase subunit c</fullName>
        <shortName evidence="14">F-ATPase subunit c</shortName>
    </alternativeName>
    <alternativeName>
        <fullName evidence="14">Lipid-binding protein</fullName>
    </alternativeName>
</protein>
<evidence type="ECO:0000256" key="8">
    <source>
        <dbReference type="ARBA" id="ARBA00022989"/>
    </source>
</evidence>
<dbReference type="GO" id="GO:0033177">
    <property type="term" value="C:proton-transporting two-sector ATPase complex, proton-transporting domain"/>
    <property type="evidence" value="ECO:0007669"/>
    <property type="project" value="InterPro"/>
</dbReference>
<gene>
    <name evidence="14" type="primary">atpE</name>
    <name evidence="16" type="ORF">COW36_14700</name>
</gene>
<dbReference type="EMBL" id="PFFQ01000041">
    <property type="protein sequence ID" value="PIW15964.1"/>
    <property type="molecule type" value="Genomic_DNA"/>
</dbReference>
<dbReference type="AlphaFoldDB" id="A0A2M7G2E2"/>
<dbReference type="Gene3D" id="1.20.20.10">
    <property type="entry name" value="F1F0 ATP synthase subunit C"/>
    <property type="match status" value="1"/>
</dbReference>
<dbReference type="Pfam" id="PF00137">
    <property type="entry name" value="ATP-synt_C"/>
    <property type="match status" value="1"/>
</dbReference>
<comment type="similarity">
    <text evidence="2 14">Belongs to the ATPase C chain family.</text>
</comment>
<dbReference type="PRINTS" id="PR00124">
    <property type="entry name" value="ATPASEC"/>
</dbReference>
<keyword evidence="6 14" id="KW-0812">Transmembrane</keyword>
<evidence type="ECO:0000259" key="15">
    <source>
        <dbReference type="Pfam" id="PF00137"/>
    </source>
</evidence>
<dbReference type="GO" id="GO:0016787">
    <property type="term" value="F:hydrolase activity"/>
    <property type="evidence" value="ECO:0007669"/>
    <property type="project" value="UniProtKB-KW"/>
</dbReference>
<feature type="domain" description="V-ATPase proteolipid subunit C-like" evidence="15">
    <location>
        <begin position="13"/>
        <end position="76"/>
    </location>
</feature>
<accession>A0A2M7G2E2</accession>
<evidence type="ECO:0000256" key="13">
    <source>
        <dbReference type="ARBA" id="ARBA00025198"/>
    </source>
</evidence>